<dbReference type="InterPro" id="IPR036361">
    <property type="entry name" value="SAP_dom_sf"/>
</dbReference>
<feature type="compositionally biased region" description="Polar residues" evidence="1">
    <location>
        <begin position="16"/>
        <end position="32"/>
    </location>
</feature>
<evidence type="ECO:0000256" key="1">
    <source>
        <dbReference type="SAM" id="MobiDB-lite"/>
    </source>
</evidence>
<accession>A0AAN7T7T3</accession>
<dbReference type="PROSITE" id="PS50800">
    <property type="entry name" value="SAP"/>
    <property type="match status" value="1"/>
</dbReference>
<dbReference type="Proteomes" id="UP001309876">
    <property type="component" value="Unassembled WGS sequence"/>
</dbReference>
<comment type="caution">
    <text evidence="3">The sequence shown here is derived from an EMBL/GenBank/DDBJ whole genome shotgun (WGS) entry which is preliminary data.</text>
</comment>
<evidence type="ECO:0000313" key="4">
    <source>
        <dbReference type="Proteomes" id="UP001309876"/>
    </source>
</evidence>
<evidence type="ECO:0000313" key="3">
    <source>
        <dbReference type="EMBL" id="KAK5091115.1"/>
    </source>
</evidence>
<dbReference type="SMART" id="SM00513">
    <property type="entry name" value="SAP"/>
    <property type="match status" value="1"/>
</dbReference>
<feature type="compositionally biased region" description="Polar residues" evidence="1">
    <location>
        <begin position="97"/>
        <end position="117"/>
    </location>
</feature>
<sequence>MAAPRASSFKALKNLSRPSQRSLHMTGSQSSPRALDGNHKTTYLPWGLQELRQECGKRTLSASGTKHELIDRLASHDTLQARAFSIAMRRIAKEQSSKPVSGPSETTSTRSFNTSRANKAVNDTSTVDFAYLPKLFSEEWSVRPAVVRVPILPTIFSDDAEARLEQYPNLDAAAGGYQASDGGMAKIMKPQIETVEEKTSAEMSHMSDIGDGQTTEMSVETLAELTNILGDDAKRFVESVKDKDEGTIRKIWSGFLDDLLGAKNTGAKA</sequence>
<evidence type="ECO:0000259" key="2">
    <source>
        <dbReference type="PROSITE" id="PS50800"/>
    </source>
</evidence>
<protein>
    <recommendedName>
        <fullName evidence="2">SAP domain-containing protein</fullName>
    </recommendedName>
</protein>
<feature type="region of interest" description="Disordered" evidence="1">
    <location>
        <begin position="93"/>
        <end position="117"/>
    </location>
</feature>
<dbReference type="Pfam" id="PF02037">
    <property type="entry name" value="SAP"/>
    <property type="match status" value="1"/>
</dbReference>
<organism evidence="3 4">
    <name type="scientific">Lithohypha guttulata</name>
    <dbReference type="NCBI Taxonomy" id="1690604"/>
    <lineage>
        <taxon>Eukaryota</taxon>
        <taxon>Fungi</taxon>
        <taxon>Dikarya</taxon>
        <taxon>Ascomycota</taxon>
        <taxon>Pezizomycotina</taxon>
        <taxon>Eurotiomycetes</taxon>
        <taxon>Chaetothyriomycetidae</taxon>
        <taxon>Chaetothyriales</taxon>
        <taxon>Trichomeriaceae</taxon>
        <taxon>Lithohypha</taxon>
    </lineage>
</organism>
<dbReference type="Gene3D" id="1.10.720.30">
    <property type="entry name" value="SAP domain"/>
    <property type="match status" value="1"/>
</dbReference>
<gene>
    <name evidence="3" type="ORF">LTR05_001295</name>
</gene>
<feature type="region of interest" description="Disordered" evidence="1">
    <location>
        <begin position="1"/>
        <end position="38"/>
    </location>
</feature>
<dbReference type="AlphaFoldDB" id="A0AAN7T7T3"/>
<reference evidence="3 4" key="1">
    <citation type="submission" date="2023-08" db="EMBL/GenBank/DDBJ databases">
        <title>Black Yeasts Isolated from many extreme environments.</title>
        <authorList>
            <person name="Coleine C."/>
            <person name="Stajich J.E."/>
            <person name="Selbmann L."/>
        </authorList>
    </citation>
    <scope>NUCLEOTIDE SEQUENCE [LARGE SCALE GENOMIC DNA]</scope>
    <source>
        <strain evidence="3 4">CCFEE 5910</strain>
    </source>
</reference>
<proteinExistence type="predicted"/>
<feature type="domain" description="SAP" evidence="2">
    <location>
        <begin position="43"/>
        <end position="77"/>
    </location>
</feature>
<keyword evidence="4" id="KW-1185">Reference proteome</keyword>
<name>A0AAN7T7T3_9EURO</name>
<dbReference type="InterPro" id="IPR003034">
    <property type="entry name" value="SAP_dom"/>
</dbReference>
<dbReference type="EMBL" id="JAVRRJ010000001">
    <property type="protein sequence ID" value="KAK5091115.1"/>
    <property type="molecule type" value="Genomic_DNA"/>
</dbReference>
<dbReference type="SUPFAM" id="SSF68906">
    <property type="entry name" value="SAP domain"/>
    <property type="match status" value="1"/>
</dbReference>